<comment type="caution">
    <text evidence="6">The sequence shown here is derived from an EMBL/GenBank/DDBJ whole genome shotgun (WGS) entry which is preliminary data.</text>
</comment>
<evidence type="ECO:0000313" key="5">
    <source>
        <dbReference type="EMBL" id="MBB2930540.1"/>
    </source>
</evidence>
<dbReference type="GO" id="GO:0016787">
    <property type="term" value="F:hydrolase activity"/>
    <property type="evidence" value="ECO:0007669"/>
    <property type="project" value="UniProtKB-KW"/>
</dbReference>
<evidence type="ECO:0000313" key="6">
    <source>
        <dbReference type="EMBL" id="PYE21259.1"/>
    </source>
</evidence>
<dbReference type="GO" id="GO:0004860">
    <property type="term" value="F:protein kinase inhibitor activity"/>
    <property type="evidence" value="ECO:0007669"/>
    <property type="project" value="UniProtKB-KW"/>
</dbReference>
<evidence type="ECO:0000313" key="8">
    <source>
        <dbReference type="Proteomes" id="UP000533533"/>
    </source>
</evidence>
<keyword evidence="2" id="KW-0378">Hydrolase</keyword>
<accession>A0A2U1A9R7</accession>
<evidence type="ECO:0000259" key="4">
    <source>
        <dbReference type="SMART" id="SM00796"/>
    </source>
</evidence>
<evidence type="ECO:0000256" key="1">
    <source>
        <dbReference type="ARBA" id="ARBA00022741"/>
    </source>
</evidence>
<keyword evidence="1" id="KW-0547">Nucleotide-binding</keyword>
<dbReference type="PANTHER" id="PTHR34698:SF2">
    <property type="entry name" value="5-OXOPROLINASE SUBUNIT B"/>
    <property type="match status" value="1"/>
</dbReference>
<dbReference type="InterPro" id="IPR010016">
    <property type="entry name" value="PxpB"/>
</dbReference>
<evidence type="ECO:0000313" key="7">
    <source>
        <dbReference type="Proteomes" id="UP000247772"/>
    </source>
</evidence>
<dbReference type="EMBL" id="JACHVZ010000014">
    <property type="protein sequence ID" value="MBB2930540.1"/>
    <property type="molecule type" value="Genomic_DNA"/>
</dbReference>
<dbReference type="InterPro" id="IPR003833">
    <property type="entry name" value="CT_C_D"/>
</dbReference>
<dbReference type="SMART" id="SM00796">
    <property type="entry name" value="AHS1"/>
    <property type="match status" value="1"/>
</dbReference>
<protein>
    <submittedName>
        <fullName evidence="6">KipI family sensor histidine kinase inhibitor</fullName>
    </submittedName>
</protein>
<dbReference type="AlphaFoldDB" id="A0A2U1A9R7"/>
<evidence type="ECO:0000256" key="2">
    <source>
        <dbReference type="ARBA" id="ARBA00022801"/>
    </source>
</evidence>
<dbReference type="SUPFAM" id="SSF50891">
    <property type="entry name" value="Cyclophilin-like"/>
    <property type="match status" value="1"/>
</dbReference>
<evidence type="ECO:0000256" key="3">
    <source>
        <dbReference type="ARBA" id="ARBA00022840"/>
    </source>
</evidence>
<dbReference type="NCBIfam" id="TIGR00370">
    <property type="entry name" value="5-oxoprolinase subunit PxpB"/>
    <property type="match status" value="1"/>
</dbReference>
<gene>
    <name evidence="6" type="ORF">C7410_115102</name>
    <name evidence="5" type="ORF">FHX59_005003</name>
</gene>
<dbReference type="RefSeq" id="WP_243413223.1">
    <property type="nucleotide sequence ID" value="NZ_JACHVZ010000014.1"/>
</dbReference>
<dbReference type="Gene3D" id="2.40.100.10">
    <property type="entry name" value="Cyclophilin-like"/>
    <property type="match status" value="1"/>
</dbReference>
<dbReference type="EMBL" id="QJSQ01000015">
    <property type="protein sequence ID" value="PYE21259.1"/>
    <property type="molecule type" value="Genomic_DNA"/>
</dbReference>
<dbReference type="Proteomes" id="UP000247772">
    <property type="component" value="Unassembled WGS sequence"/>
</dbReference>
<dbReference type="Gene3D" id="3.30.1360.40">
    <property type="match status" value="1"/>
</dbReference>
<name>A0A2U1A9R7_9BURK</name>
<dbReference type="Proteomes" id="UP000533533">
    <property type="component" value="Unassembled WGS sequence"/>
</dbReference>
<sequence>MSAATLMTRPEAQHVAPTWQVAHSGESLVIVEIHVADRSAANRLTRVFAARVASENLPYVRDIVPAMTTLGVHYAPHLVERDRTDVLPHRIVEERLKALLADAATGSESAPRVIEIPVCYGGEQGPDLDEVADKCGLSAAEVVRLHRATLADVMMIGFAPGHPYIGMLDSALAIPRRATPRTAVPPGSIGLANCQSVIYPVTLPGGWNLIGRTPLQMFDPARAEPCLLRAGDQVRFVSITAAEFDALNEHVGVTP</sequence>
<dbReference type="SUPFAM" id="SSF160467">
    <property type="entry name" value="PH0987 N-terminal domain-like"/>
    <property type="match status" value="1"/>
</dbReference>
<dbReference type="GO" id="GO:0005524">
    <property type="term" value="F:ATP binding"/>
    <property type="evidence" value="ECO:0007669"/>
    <property type="project" value="UniProtKB-KW"/>
</dbReference>
<organism evidence="6 7">
    <name type="scientific">Paraburkholderia silvatlantica</name>
    <dbReference type="NCBI Taxonomy" id="321895"/>
    <lineage>
        <taxon>Bacteria</taxon>
        <taxon>Pseudomonadati</taxon>
        <taxon>Pseudomonadota</taxon>
        <taxon>Betaproteobacteria</taxon>
        <taxon>Burkholderiales</taxon>
        <taxon>Burkholderiaceae</taxon>
        <taxon>Paraburkholderia</taxon>
    </lineage>
</organism>
<keyword evidence="5" id="KW-0649">Protein kinase inhibitor</keyword>
<feature type="domain" description="Carboxyltransferase" evidence="4">
    <location>
        <begin position="19"/>
        <end position="228"/>
    </location>
</feature>
<keyword evidence="8" id="KW-1185">Reference proteome</keyword>
<proteinExistence type="predicted"/>
<dbReference type="Pfam" id="PF02682">
    <property type="entry name" value="CT_C_D"/>
    <property type="match status" value="1"/>
</dbReference>
<keyword evidence="3" id="KW-0067">ATP-binding</keyword>
<dbReference type="PANTHER" id="PTHR34698">
    <property type="entry name" value="5-OXOPROLINASE SUBUNIT B"/>
    <property type="match status" value="1"/>
</dbReference>
<reference evidence="6 7" key="1">
    <citation type="submission" date="2018-06" db="EMBL/GenBank/DDBJ databases">
        <title>Genomic Encyclopedia of Type Strains, Phase IV (KMG-V): Genome sequencing to study the core and pangenomes of soil and plant-associated prokaryotes.</title>
        <authorList>
            <person name="Whitman W."/>
        </authorList>
    </citation>
    <scope>NUCLEOTIDE SEQUENCE [LARGE SCALE GENOMIC DNA]</scope>
    <source>
        <strain evidence="6 7">SRCL-318</strain>
        <strain evidence="5 8">SRMrh-85</strain>
    </source>
</reference>
<dbReference type="InterPro" id="IPR029000">
    <property type="entry name" value="Cyclophilin-like_dom_sf"/>
</dbReference>